<name>E5XUM6_SEGRC</name>
<dbReference type="EMBL" id="ACZI02000001">
    <property type="protein sequence ID" value="EFV11950.2"/>
    <property type="molecule type" value="Genomic_DNA"/>
</dbReference>
<organism evidence="3 4">
    <name type="scientific">Segniliparus rugosus (strain ATCC BAA-974 / DSM 45345 / CCUG 50838 / CIP 108380 / JCM 13579 / CDC 945)</name>
    <dbReference type="NCBI Taxonomy" id="679197"/>
    <lineage>
        <taxon>Bacteria</taxon>
        <taxon>Bacillati</taxon>
        <taxon>Actinomycetota</taxon>
        <taxon>Actinomycetes</taxon>
        <taxon>Mycobacteriales</taxon>
        <taxon>Segniliparaceae</taxon>
        <taxon>Segniliparus</taxon>
    </lineage>
</organism>
<feature type="chain" id="PRO_5039088436" description="Lipoprotein" evidence="2">
    <location>
        <begin position="17"/>
        <end position="176"/>
    </location>
</feature>
<accession>E5XUM6</accession>
<feature type="signal peptide" evidence="2">
    <location>
        <begin position="1"/>
        <end position="16"/>
    </location>
</feature>
<dbReference type="RefSeq" id="WP_021029910.1">
    <property type="nucleotide sequence ID" value="NZ_KI391953.1"/>
</dbReference>
<gene>
    <name evidence="3" type="ORF">HMPREF9336_03198</name>
</gene>
<proteinExistence type="predicted"/>
<evidence type="ECO:0000256" key="1">
    <source>
        <dbReference type="SAM" id="MobiDB-lite"/>
    </source>
</evidence>
<dbReference type="AlphaFoldDB" id="E5XUM6"/>
<evidence type="ECO:0000256" key="2">
    <source>
        <dbReference type="SAM" id="SignalP"/>
    </source>
</evidence>
<protein>
    <recommendedName>
        <fullName evidence="5">Lipoprotein</fullName>
    </recommendedName>
</protein>
<evidence type="ECO:0000313" key="3">
    <source>
        <dbReference type="EMBL" id="EFV11950.2"/>
    </source>
</evidence>
<reference evidence="3 4" key="1">
    <citation type="journal article" date="2011" name="Stand. Genomic Sci.">
        <title>High quality draft genome sequence of Segniliparus rugosus CDC 945(T)= (ATCC BAA-974(T)).</title>
        <authorList>
            <person name="Earl A.M."/>
            <person name="Desjardins C.A."/>
            <person name="Fitzgerald M.G."/>
            <person name="Arachchi H.M."/>
            <person name="Zeng Q."/>
            <person name="Mehta T."/>
            <person name="Griggs A."/>
            <person name="Birren B.W."/>
            <person name="Toney N.C."/>
            <person name="Carr J."/>
            <person name="Posey J."/>
            <person name="Butler W.R."/>
        </authorList>
    </citation>
    <scope>NUCLEOTIDE SEQUENCE [LARGE SCALE GENOMIC DNA]</scope>
    <source>
        <strain evidence="4">ATCC BAA-974 / DSM 45345 / CCUG 50838 / CIP 108380 / JCM 13579 / CDC 945</strain>
    </source>
</reference>
<dbReference type="STRING" id="679197.HMPREF9336_03198"/>
<comment type="caution">
    <text evidence="3">The sequence shown here is derived from an EMBL/GenBank/DDBJ whole genome shotgun (WGS) entry which is preliminary data.</text>
</comment>
<evidence type="ECO:0008006" key="5">
    <source>
        <dbReference type="Google" id="ProtNLM"/>
    </source>
</evidence>
<dbReference type="HOGENOM" id="CLU_1524114_0_0_11"/>
<evidence type="ECO:0000313" key="4">
    <source>
        <dbReference type="Proteomes" id="UP000004816"/>
    </source>
</evidence>
<dbReference type="PROSITE" id="PS51257">
    <property type="entry name" value="PROKAR_LIPOPROTEIN"/>
    <property type="match status" value="1"/>
</dbReference>
<dbReference type="Proteomes" id="UP000004816">
    <property type="component" value="Unassembled WGS sequence"/>
</dbReference>
<sequence>MTTRAALFGAFAVAVAAAGCAHSDKSGTATPTQAASTAPAITSSVSSADSAAAKKTFCDVYSQEIQKAEDTTARFAAASRGDEQHPQTNWDDPDHWFRDSADDASIIFGYAADTLQAQVTSSLTADLGAKAKALIASMRKLSELYQQHEAVATLREEMKNGYAPSANDIDKLCDPS</sequence>
<keyword evidence="2" id="KW-0732">Signal</keyword>
<feature type="region of interest" description="Disordered" evidence="1">
    <location>
        <begin position="74"/>
        <end position="93"/>
    </location>
</feature>
<keyword evidence="4" id="KW-1185">Reference proteome</keyword>